<feature type="transmembrane region" description="Helical" evidence="7">
    <location>
        <begin position="242"/>
        <end position="269"/>
    </location>
</feature>
<dbReference type="AlphaFoldDB" id="A0A1G2RTS8"/>
<evidence type="ECO:0000259" key="8">
    <source>
        <dbReference type="PROSITE" id="PS50850"/>
    </source>
</evidence>
<evidence type="ECO:0000256" key="1">
    <source>
        <dbReference type="ARBA" id="ARBA00004651"/>
    </source>
</evidence>
<feature type="domain" description="Major facilitator superfamily (MFS) profile" evidence="8">
    <location>
        <begin position="43"/>
        <end position="429"/>
    </location>
</feature>
<evidence type="ECO:0000313" key="9">
    <source>
        <dbReference type="EMBL" id="OHA75858.1"/>
    </source>
</evidence>
<evidence type="ECO:0000256" key="2">
    <source>
        <dbReference type="ARBA" id="ARBA00022448"/>
    </source>
</evidence>
<keyword evidence="6 7" id="KW-0472">Membrane</keyword>
<feature type="transmembrane region" description="Helical" evidence="7">
    <location>
        <begin position="342"/>
        <end position="363"/>
    </location>
</feature>
<dbReference type="PANTHER" id="PTHR23513:SF11">
    <property type="entry name" value="STAPHYLOFERRIN A TRANSPORTER"/>
    <property type="match status" value="1"/>
</dbReference>
<evidence type="ECO:0000256" key="6">
    <source>
        <dbReference type="ARBA" id="ARBA00023136"/>
    </source>
</evidence>
<protein>
    <submittedName>
        <fullName evidence="9">MFS transporter</fullName>
    </submittedName>
</protein>
<comment type="subcellular location">
    <subcellularLocation>
        <location evidence="1">Cell membrane</location>
        <topology evidence="1">Multi-pass membrane protein</topology>
    </subcellularLocation>
</comment>
<feature type="transmembrane region" description="Helical" evidence="7">
    <location>
        <begin position="46"/>
        <end position="70"/>
    </location>
</feature>
<dbReference type="GO" id="GO:0005886">
    <property type="term" value="C:plasma membrane"/>
    <property type="evidence" value="ECO:0007669"/>
    <property type="project" value="UniProtKB-SubCell"/>
</dbReference>
<feature type="transmembrane region" description="Helical" evidence="7">
    <location>
        <begin position="109"/>
        <end position="127"/>
    </location>
</feature>
<dbReference type="Gene3D" id="1.20.1250.20">
    <property type="entry name" value="MFS general substrate transporter like domains"/>
    <property type="match status" value="1"/>
</dbReference>
<reference evidence="9 10" key="1">
    <citation type="journal article" date="2016" name="Nat. Commun.">
        <title>Thousands of microbial genomes shed light on interconnected biogeochemical processes in an aquifer system.</title>
        <authorList>
            <person name="Anantharaman K."/>
            <person name="Brown C.T."/>
            <person name="Hug L.A."/>
            <person name="Sharon I."/>
            <person name="Castelle C.J."/>
            <person name="Probst A.J."/>
            <person name="Thomas B.C."/>
            <person name="Singh A."/>
            <person name="Wilkins M.J."/>
            <person name="Karaoz U."/>
            <person name="Brodie E.L."/>
            <person name="Williams K.H."/>
            <person name="Hubbard S.S."/>
            <person name="Banfield J.F."/>
        </authorList>
    </citation>
    <scope>NUCLEOTIDE SEQUENCE [LARGE SCALE GENOMIC DNA]</scope>
</reference>
<dbReference type="InterPro" id="IPR036259">
    <property type="entry name" value="MFS_trans_sf"/>
</dbReference>
<feature type="transmembrane region" description="Helical" evidence="7">
    <location>
        <begin position="375"/>
        <end position="397"/>
    </location>
</feature>
<keyword evidence="2" id="KW-0813">Transport</keyword>
<dbReference type="PROSITE" id="PS50850">
    <property type="entry name" value="MFS"/>
    <property type="match status" value="1"/>
</dbReference>
<evidence type="ECO:0000256" key="3">
    <source>
        <dbReference type="ARBA" id="ARBA00022475"/>
    </source>
</evidence>
<accession>A0A1G2RTS8</accession>
<evidence type="ECO:0000313" key="10">
    <source>
        <dbReference type="Proteomes" id="UP000177081"/>
    </source>
</evidence>
<feature type="transmembrane region" description="Helical" evidence="7">
    <location>
        <begin position="172"/>
        <end position="198"/>
    </location>
</feature>
<keyword evidence="3" id="KW-1003">Cell membrane</keyword>
<name>A0A1G2RTS8_9BACT</name>
<evidence type="ECO:0000256" key="4">
    <source>
        <dbReference type="ARBA" id="ARBA00022692"/>
    </source>
</evidence>
<feature type="transmembrane region" description="Helical" evidence="7">
    <location>
        <begin position="289"/>
        <end position="309"/>
    </location>
</feature>
<feature type="transmembrane region" description="Helical" evidence="7">
    <location>
        <begin position="76"/>
        <end position="97"/>
    </location>
</feature>
<keyword evidence="5 7" id="KW-1133">Transmembrane helix</keyword>
<dbReference type="InterPro" id="IPR010290">
    <property type="entry name" value="TM_effector"/>
</dbReference>
<proteinExistence type="predicted"/>
<sequence>MAPQRQIQGEQYIICESPEINVGWIGGWKRGIARVFPAFRSRNYRLYFAGQLISLIGTWLQMVAQGWLVWQLTGSALAVGSVAAVAGLPMFLFSFFGGMAADRFDKRKILFFTQASAMVLALALGGLTVTDRISVPAIAFLAFLLGVVHAIDSPARQAFVVELVGKKYLQSAIALNSGIFNGARVIGPSIAGFVIYFAGTGGAFLMNGVSYLAVLAALLFIKTKSNLPEVHSHPMRAIQQGLFYAWTHPVIKTLLFLTAVTSIFGWSYATMLPVIAAGTFGLNAQGLGFLYSAAGLGALAAMVLVSAFSAKIHPSVFIFGGNALFAAGIFLFTLAAHLPLALFFLFIAGLGLLAQFSTINGTIQHLVSDNFRGRIMSLYTFMFIGLMPLGNAEIGYLSERFGTAHAIQINTAIVLLLGLLVFLKAKNVNLRQ</sequence>
<dbReference type="SUPFAM" id="SSF103473">
    <property type="entry name" value="MFS general substrate transporter"/>
    <property type="match status" value="1"/>
</dbReference>
<feature type="transmembrane region" description="Helical" evidence="7">
    <location>
        <begin position="316"/>
        <end position="336"/>
    </location>
</feature>
<dbReference type="GO" id="GO:0022857">
    <property type="term" value="F:transmembrane transporter activity"/>
    <property type="evidence" value="ECO:0007669"/>
    <property type="project" value="InterPro"/>
</dbReference>
<feature type="transmembrane region" description="Helical" evidence="7">
    <location>
        <begin position="403"/>
        <end position="423"/>
    </location>
</feature>
<dbReference type="CDD" id="cd06173">
    <property type="entry name" value="MFS_MefA_like"/>
    <property type="match status" value="1"/>
</dbReference>
<feature type="transmembrane region" description="Helical" evidence="7">
    <location>
        <begin position="204"/>
        <end position="221"/>
    </location>
</feature>
<keyword evidence="4 7" id="KW-0812">Transmembrane</keyword>
<evidence type="ECO:0000256" key="5">
    <source>
        <dbReference type="ARBA" id="ARBA00022989"/>
    </source>
</evidence>
<dbReference type="InterPro" id="IPR020846">
    <property type="entry name" value="MFS_dom"/>
</dbReference>
<feature type="transmembrane region" description="Helical" evidence="7">
    <location>
        <begin position="133"/>
        <end position="151"/>
    </location>
</feature>
<dbReference type="Pfam" id="PF05977">
    <property type="entry name" value="MFS_3"/>
    <property type="match status" value="1"/>
</dbReference>
<gene>
    <name evidence="9" type="ORF">A3A32_01735</name>
</gene>
<evidence type="ECO:0000256" key="7">
    <source>
        <dbReference type="SAM" id="Phobius"/>
    </source>
</evidence>
<organism evidence="9 10">
    <name type="scientific">Candidatus Wildermuthbacteria bacterium RIFCSPLOWO2_01_FULL_48_35</name>
    <dbReference type="NCBI Taxonomy" id="1802463"/>
    <lineage>
        <taxon>Bacteria</taxon>
        <taxon>Candidatus Wildermuthiibacteriota</taxon>
    </lineage>
</organism>
<dbReference type="PANTHER" id="PTHR23513">
    <property type="entry name" value="INTEGRAL MEMBRANE EFFLUX PROTEIN-RELATED"/>
    <property type="match status" value="1"/>
</dbReference>
<dbReference type="EMBL" id="MHUI01000004">
    <property type="protein sequence ID" value="OHA75858.1"/>
    <property type="molecule type" value="Genomic_DNA"/>
</dbReference>
<comment type="caution">
    <text evidence="9">The sequence shown here is derived from an EMBL/GenBank/DDBJ whole genome shotgun (WGS) entry which is preliminary data.</text>
</comment>
<dbReference type="Proteomes" id="UP000177081">
    <property type="component" value="Unassembled WGS sequence"/>
</dbReference>